<proteinExistence type="predicted"/>
<dbReference type="InterPro" id="IPR025339">
    <property type="entry name" value="DUF4245"/>
</dbReference>
<dbReference type="OrthoDB" id="5146801at2"/>
<dbReference type="RefSeq" id="WP_017619878.1">
    <property type="nucleotide sequence ID" value="NZ_ANBG01000274.1"/>
</dbReference>
<evidence type="ECO:0000313" key="4">
    <source>
        <dbReference type="Proteomes" id="UP000215005"/>
    </source>
</evidence>
<dbReference type="AlphaFoldDB" id="A0A223S323"/>
<reference evidence="3 4" key="1">
    <citation type="submission" date="2017-08" db="EMBL/GenBank/DDBJ databases">
        <title>The complete genome sequence of Nocardiopsis gilva YIM 90087.</title>
        <authorList>
            <person name="Yin M."/>
            <person name="Tang S."/>
        </authorList>
    </citation>
    <scope>NUCLEOTIDE SEQUENCE [LARGE SCALE GENOMIC DNA]</scope>
    <source>
        <strain evidence="3 4">YIM 90087</strain>
    </source>
</reference>
<keyword evidence="2" id="KW-1133">Transmembrane helix</keyword>
<dbReference type="KEGG" id="ngv:CDO52_06765"/>
<organism evidence="3 4">
    <name type="scientific">Nocardiopsis gilva YIM 90087</name>
    <dbReference type="NCBI Taxonomy" id="1235441"/>
    <lineage>
        <taxon>Bacteria</taxon>
        <taxon>Bacillati</taxon>
        <taxon>Actinomycetota</taxon>
        <taxon>Actinomycetes</taxon>
        <taxon>Streptosporangiales</taxon>
        <taxon>Nocardiopsidaceae</taxon>
        <taxon>Nocardiopsis</taxon>
    </lineage>
</organism>
<sequence length="178" mass="18945">MSSYNRANATFGSLAVAMGIIVGILLVMAIVVAGGREEHIPSVDYRIDAATLRDTASYTTYVPGDELPEGWVATSSRLTTDDPVSWTLGFATPADRHAELAMSDADSDDFIADTTKGESAGTTDVDGASWERFERPSQSDKKPRRALVKREEGATVIVVGSAGFDELETLAGSLEPQS</sequence>
<name>A0A223S323_9ACTN</name>
<evidence type="ECO:0000256" key="1">
    <source>
        <dbReference type="SAM" id="MobiDB-lite"/>
    </source>
</evidence>
<keyword evidence="2" id="KW-0812">Transmembrane</keyword>
<feature type="region of interest" description="Disordered" evidence="1">
    <location>
        <begin position="114"/>
        <end position="149"/>
    </location>
</feature>
<evidence type="ECO:0000313" key="3">
    <source>
        <dbReference type="EMBL" id="ASU82524.1"/>
    </source>
</evidence>
<dbReference type="Proteomes" id="UP000215005">
    <property type="component" value="Chromosome"/>
</dbReference>
<accession>A0A223S323</accession>
<gene>
    <name evidence="3" type="ORF">CDO52_06765</name>
</gene>
<evidence type="ECO:0000256" key="2">
    <source>
        <dbReference type="SAM" id="Phobius"/>
    </source>
</evidence>
<feature type="transmembrane region" description="Helical" evidence="2">
    <location>
        <begin position="12"/>
        <end position="33"/>
    </location>
</feature>
<protein>
    <submittedName>
        <fullName evidence="3">DUF4245 domain-containing protein</fullName>
    </submittedName>
</protein>
<dbReference type="Pfam" id="PF14030">
    <property type="entry name" value="DUF4245"/>
    <property type="match status" value="1"/>
</dbReference>
<keyword evidence="2" id="KW-0472">Membrane</keyword>
<feature type="compositionally biased region" description="Basic and acidic residues" evidence="1">
    <location>
        <begin position="129"/>
        <end position="141"/>
    </location>
</feature>
<dbReference type="EMBL" id="CP022753">
    <property type="protein sequence ID" value="ASU82524.1"/>
    <property type="molecule type" value="Genomic_DNA"/>
</dbReference>
<keyword evidence="4" id="KW-1185">Reference proteome</keyword>